<organism evidence="1 2">
    <name type="scientific">Taklimakanibacter albus</name>
    <dbReference type="NCBI Taxonomy" id="2800327"/>
    <lineage>
        <taxon>Bacteria</taxon>
        <taxon>Pseudomonadati</taxon>
        <taxon>Pseudomonadota</taxon>
        <taxon>Alphaproteobacteria</taxon>
        <taxon>Hyphomicrobiales</taxon>
        <taxon>Aestuariivirgaceae</taxon>
        <taxon>Taklimakanibacter</taxon>
    </lineage>
</organism>
<dbReference type="Proteomes" id="UP000616151">
    <property type="component" value="Unassembled WGS sequence"/>
</dbReference>
<gene>
    <name evidence="1" type="ORF">JHL16_08010</name>
</gene>
<reference evidence="1" key="1">
    <citation type="submission" date="2021-01" db="EMBL/GenBank/DDBJ databases">
        <authorList>
            <person name="Sun Q."/>
        </authorList>
    </citation>
    <scope>NUCLEOTIDE SEQUENCE</scope>
    <source>
        <strain evidence="1">YIM B02566</strain>
    </source>
</reference>
<protein>
    <submittedName>
        <fullName evidence="1">Outer membrane protein assembly factor BamE</fullName>
    </submittedName>
</protein>
<evidence type="ECO:0000313" key="1">
    <source>
        <dbReference type="EMBL" id="MBK1866295.1"/>
    </source>
</evidence>
<keyword evidence="2" id="KW-1185">Reference proteome</keyword>
<evidence type="ECO:0000313" key="2">
    <source>
        <dbReference type="Proteomes" id="UP000616151"/>
    </source>
</evidence>
<comment type="caution">
    <text evidence="1">The sequence shown here is derived from an EMBL/GenBank/DDBJ whole genome shotgun (WGS) entry which is preliminary data.</text>
</comment>
<proteinExistence type="predicted"/>
<name>A0ACC5R119_9HYPH</name>
<sequence>MRRILAFSSRLLLPAAMALTVAACSSNIAHRGYLAKPGAFGQVREGMPKSEVEGILGSPSTTASVNYQGDSYYYISSTTEQTAFLNPKEVERQVIAIRFDQNDQVASLGQYGLEDGKIVDINSRTTPTKGRELTMLQQLFGNIGKPGPGGAIVPGRTPGSTGPGKSGP</sequence>
<accession>A0ACC5R119</accession>
<dbReference type="EMBL" id="JAENHL010000006">
    <property type="protein sequence ID" value="MBK1866295.1"/>
    <property type="molecule type" value="Genomic_DNA"/>
</dbReference>